<feature type="region of interest" description="Disordered" evidence="1">
    <location>
        <begin position="54"/>
        <end position="82"/>
    </location>
</feature>
<dbReference type="PANTHER" id="PTHR31027">
    <property type="entry name" value="NUCLEAR SEGREGATION PROTEIN BFR1"/>
    <property type="match status" value="1"/>
</dbReference>
<feature type="region of interest" description="Disordered" evidence="1">
    <location>
        <begin position="1"/>
        <end position="37"/>
    </location>
</feature>
<dbReference type="InterPro" id="IPR039604">
    <property type="entry name" value="Bfr1"/>
</dbReference>
<dbReference type="GO" id="GO:1990904">
    <property type="term" value="C:ribonucleoprotein complex"/>
    <property type="evidence" value="ECO:0007669"/>
    <property type="project" value="TreeGrafter"/>
</dbReference>
<feature type="region of interest" description="Disordered" evidence="1">
    <location>
        <begin position="283"/>
        <end position="309"/>
    </location>
</feature>
<protein>
    <submittedName>
        <fullName evidence="2">Uncharacterized protein</fullName>
    </submittedName>
</protein>
<feature type="region of interest" description="Disordered" evidence="1">
    <location>
        <begin position="454"/>
        <end position="499"/>
    </location>
</feature>
<dbReference type="OrthoDB" id="273233at2759"/>
<name>A0A836H9D2_9TRYP</name>
<dbReference type="KEGG" id="phet:94288465"/>
<organism evidence="2 3">
    <name type="scientific">Porcisia hertigi</name>
    <dbReference type="NCBI Taxonomy" id="2761500"/>
    <lineage>
        <taxon>Eukaryota</taxon>
        <taxon>Discoba</taxon>
        <taxon>Euglenozoa</taxon>
        <taxon>Kinetoplastea</taxon>
        <taxon>Metakinetoplastina</taxon>
        <taxon>Trypanosomatida</taxon>
        <taxon>Trypanosomatidae</taxon>
        <taxon>Leishmaniinae</taxon>
        <taxon>Porcisia</taxon>
    </lineage>
</organism>
<reference evidence="2 3" key="1">
    <citation type="submission" date="2021-02" db="EMBL/GenBank/DDBJ databases">
        <title>Porcisia hertigi Genome sequencing and assembly.</title>
        <authorList>
            <person name="Almutairi H."/>
            <person name="Gatherer D."/>
        </authorList>
    </citation>
    <scope>NUCLEOTIDE SEQUENCE [LARGE SCALE GENOMIC DNA]</scope>
    <source>
        <strain evidence="2 3">C119</strain>
    </source>
</reference>
<gene>
    <name evidence="2" type="ORF">JKF63_02360</name>
</gene>
<evidence type="ECO:0000313" key="2">
    <source>
        <dbReference type="EMBL" id="KAG5496062.1"/>
    </source>
</evidence>
<feature type="compositionally biased region" description="Basic residues" evidence="1">
    <location>
        <begin position="293"/>
        <end position="306"/>
    </location>
</feature>
<comment type="caution">
    <text evidence="2">The sequence shown here is derived from an EMBL/GenBank/DDBJ whole genome shotgun (WGS) entry which is preliminary data.</text>
</comment>
<dbReference type="GeneID" id="94288465"/>
<accession>A0A836H9D2</accession>
<feature type="compositionally biased region" description="Basic residues" evidence="1">
    <location>
        <begin position="371"/>
        <end position="380"/>
    </location>
</feature>
<dbReference type="RefSeq" id="XP_067754545.1">
    <property type="nucleotide sequence ID" value="XM_067898388.1"/>
</dbReference>
<dbReference type="GO" id="GO:0042175">
    <property type="term" value="C:nuclear outer membrane-endoplasmic reticulum membrane network"/>
    <property type="evidence" value="ECO:0007669"/>
    <property type="project" value="TreeGrafter"/>
</dbReference>
<dbReference type="GO" id="GO:0005783">
    <property type="term" value="C:endoplasmic reticulum"/>
    <property type="evidence" value="ECO:0007669"/>
    <property type="project" value="TreeGrafter"/>
</dbReference>
<feature type="compositionally biased region" description="Acidic residues" evidence="1">
    <location>
        <begin position="459"/>
        <end position="471"/>
    </location>
</feature>
<dbReference type="Proteomes" id="UP000674318">
    <property type="component" value="Chromosome 32"/>
</dbReference>
<dbReference type="AlphaFoldDB" id="A0A836H9D2"/>
<sequence length="499" mass="57335">MSVEEGANLVRPLAKKAPWQSMPGAPERPNFSEYGQKLSALTEQRRALIDEIKKLQSSVQNDPEKQQRDAERNEYSEQLNEIDARRKVQRDLRASQNAEIAKLRKCRAEVSEKLREVQAEVGGFTTIKEIDEAIDHMMRKMETSGGGLVAERRNQQNLQKLEEAKMHLQKLQPLTEAIKEITDNEVVLQQEYLAICEKIGILNKEYEEKLQTKRAKDKEAQASGASRAEVYKQCDELRARVAEITQSMDSLRAERDRVSSEWDAWNKEARTKYYAQLEQRREQRRKEYEERRNAHKISAKRERAAKRQNPYATEISACATLIHYLKQKKLMLQQEEEDRKKREAAEHFDPSLMAPAGCVVLNESKWSDRKTHNKPFKKQQKQQQKQKEKPPQAKPSTVSNDQKDRALHYAEDKIRLFDMIEVKPAMSQVSIDHTIAEIETAQKRYESHIQTGELVLSSGDDDEDEKLDEENAVNATETQSEPAPEGAQAVGENAKGGVA</sequence>
<dbReference type="PANTHER" id="PTHR31027:SF2">
    <property type="entry name" value="LEBERCILIN DOMAIN-CONTAINING PROTEIN"/>
    <property type="match status" value="1"/>
</dbReference>
<dbReference type="GO" id="GO:0008298">
    <property type="term" value="P:intracellular mRNA localization"/>
    <property type="evidence" value="ECO:0007669"/>
    <property type="project" value="TreeGrafter"/>
</dbReference>
<proteinExistence type="predicted"/>
<evidence type="ECO:0000256" key="1">
    <source>
        <dbReference type="SAM" id="MobiDB-lite"/>
    </source>
</evidence>
<keyword evidence="3" id="KW-1185">Reference proteome</keyword>
<feature type="region of interest" description="Disordered" evidence="1">
    <location>
        <begin position="365"/>
        <end position="405"/>
    </location>
</feature>
<feature type="compositionally biased region" description="Basic and acidic residues" evidence="1">
    <location>
        <begin position="62"/>
        <end position="75"/>
    </location>
</feature>
<feature type="compositionally biased region" description="Basic and acidic residues" evidence="1">
    <location>
        <begin position="283"/>
        <end position="292"/>
    </location>
</feature>
<evidence type="ECO:0000313" key="3">
    <source>
        <dbReference type="Proteomes" id="UP000674318"/>
    </source>
</evidence>
<dbReference type="EMBL" id="JAFJZO010000032">
    <property type="protein sequence ID" value="KAG5496062.1"/>
    <property type="molecule type" value="Genomic_DNA"/>
</dbReference>
<dbReference type="GO" id="GO:0003729">
    <property type="term" value="F:mRNA binding"/>
    <property type="evidence" value="ECO:0007669"/>
    <property type="project" value="TreeGrafter"/>
</dbReference>